<accession>A0A4S8MAV3</accession>
<gene>
    <name evidence="1" type="ORF">K435DRAFT_659650</name>
</gene>
<name>A0A4S8MAV3_DENBC</name>
<keyword evidence="2" id="KW-1185">Reference proteome</keyword>
<feature type="non-terminal residue" evidence="1">
    <location>
        <position position="1"/>
    </location>
</feature>
<protein>
    <submittedName>
        <fullName evidence="1">Uncharacterized protein</fullName>
    </submittedName>
</protein>
<evidence type="ECO:0000313" key="2">
    <source>
        <dbReference type="Proteomes" id="UP000297245"/>
    </source>
</evidence>
<dbReference type="EMBL" id="ML179125">
    <property type="protein sequence ID" value="THU99088.1"/>
    <property type="molecule type" value="Genomic_DNA"/>
</dbReference>
<sequence length="75" mass="8463">DIRCSNLELVTLNLPSDQTCNAYIDRYSFSFSGYLANLDATSSCQFCPMNSTDTSLILMIGEFQAHLCIYWFQCG</sequence>
<dbReference type="Proteomes" id="UP000297245">
    <property type="component" value="Unassembled WGS sequence"/>
</dbReference>
<evidence type="ECO:0000313" key="1">
    <source>
        <dbReference type="EMBL" id="THU99088.1"/>
    </source>
</evidence>
<dbReference type="OrthoDB" id="245989at2759"/>
<organism evidence="1 2">
    <name type="scientific">Dendrothele bispora (strain CBS 962.96)</name>
    <dbReference type="NCBI Taxonomy" id="1314807"/>
    <lineage>
        <taxon>Eukaryota</taxon>
        <taxon>Fungi</taxon>
        <taxon>Dikarya</taxon>
        <taxon>Basidiomycota</taxon>
        <taxon>Agaricomycotina</taxon>
        <taxon>Agaricomycetes</taxon>
        <taxon>Agaricomycetidae</taxon>
        <taxon>Agaricales</taxon>
        <taxon>Agaricales incertae sedis</taxon>
        <taxon>Dendrothele</taxon>
    </lineage>
</organism>
<dbReference type="AlphaFoldDB" id="A0A4S8MAV3"/>
<proteinExistence type="predicted"/>
<reference evidence="1 2" key="1">
    <citation type="journal article" date="2019" name="Nat. Ecol. Evol.">
        <title>Megaphylogeny resolves global patterns of mushroom evolution.</title>
        <authorList>
            <person name="Varga T."/>
            <person name="Krizsan K."/>
            <person name="Foldi C."/>
            <person name="Dima B."/>
            <person name="Sanchez-Garcia M."/>
            <person name="Sanchez-Ramirez S."/>
            <person name="Szollosi G.J."/>
            <person name="Szarkandi J.G."/>
            <person name="Papp V."/>
            <person name="Albert L."/>
            <person name="Andreopoulos W."/>
            <person name="Angelini C."/>
            <person name="Antonin V."/>
            <person name="Barry K.W."/>
            <person name="Bougher N.L."/>
            <person name="Buchanan P."/>
            <person name="Buyck B."/>
            <person name="Bense V."/>
            <person name="Catcheside P."/>
            <person name="Chovatia M."/>
            <person name="Cooper J."/>
            <person name="Damon W."/>
            <person name="Desjardin D."/>
            <person name="Finy P."/>
            <person name="Geml J."/>
            <person name="Haridas S."/>
            <person name="Hughes K."/>
            <person name="Justo A."/>
            <person name="Karasinski D."/>
            <person name="Kautmanova I."/>
            <person name="Kiss B."/>
            <person name="Kocsube S."/>
            <person name="Kotiranta H."/>
            <person name="LaButti K.M."/>
            <person name="Lechner B.E."/>
            <person name="Liimatainen K."/>
            <person name="Lipzen A."/>
            <person name="Lukacs Z."/>
            <person name="Mihaltcheva S."/>
            <person name="Morgado L.N."/>
            <person name="Niskanen T."/>
            <person name="Noordeloos M.E."/>
            <person name="Ohm R.A."/>
            <person name="Ortiz-Santana B."/>
            <person name="Ovrebo C."/>
            <person name="Racz N."/>
            <person name="Riley R."/>
            <person name="Savchenko A."/>
            <person name="Shiryaev A."/>
            <person name="Soop K."/>
            <person name="Spirin V."/>
            <person name="Szebenyi C."/>
            <person name="Tomsovsky M."/>
            <person name="Tulloss R.E."/>
            <person name="Uehling J."/>
            <person name="Grigoriev I.V."/>
            <person name="Vagvolgyi C."/>
            <person name="Papp T."/>
            <person name="Martin F.M."/>
            <person name="Miettinen O."/>
            <person name="Hibbett D.S."/>
            <person name="Nagy L.G."/>
        </authorList>
    </citation>
    <scope>NUCLEOTIDE SEQUENCE [LARGE SCALE GENOMIC DNA]</scope>
    <source>
        <strain evidence="1 2">CBS 962.96</strain>
    </source>
</reference>